<keyword evidence="1" id="KW-0805">Transcription regulation</keyword>
<dbReference type="RefSeq" id="WP_149620459.1">
    <property type="nucleotide sequence ID" value="NZ_VOBL01000019.1"/>
</dbReference>
<dbReference type="InterPro" id="IPR041490">
    <property type="entry name" value="KstR2_TetR_C"/>
</dbReference>
<dbReference type="SUPFAM" id="SSF46689">
    <property type="entry name" value="Homeodomain-like"/>
    <property type="match status" value="1"/>
</dbReference>
<dbReference type="PRINTS" id="PR00455">
    <property type="entry name" value="HTHTETR"/>
</dbReference>
<gene>
    <name evidence="6" type="ORF">FQ154_15710</name>
</gene>
<dbReference type="OrthoDB" id="3190535at2"/>
<keyword evidence="3" id="KW-0804">Transcription</keyword>
<dbReference type="PANTHER" id="PTHR30055:SF234">
    <property type="entry name" value="HTH-TYPE TRANSCRIPTIONAL REGULATOR BETI"/>
    <property type="match status" value="1"/>
</dbReference>
<dbReference type="Gene3D" id="1.10.357.10">
    <property type="entry name" value="Tetracycline Repressor, domain 2"/>
    <property type="match status" value="1"/>
</dbReference>
<sequence length="205" mass="22947">MTASVTTSPPTKRGRPGYDQESVLSIAVEVFNKHGYDATSMGKLAENLGISKSAIYHHVPSKGDLLRLALDEALVPLEAIAKDEQAAVGTAEERLKFFLRSTIRVLVKRQQYVTLLLRLRGNTEIERDALERRRAVDRKVSDLVIEAQQEGSLRSDIDPRTTTRLLFGTINSLVEWFREDGNVTAEQVEDHAITMMFDGLHKSGR</sequence>
<dbReference type="InterPro" id="IPR036271">
    <property type="entry name" value="Tet_transcr_reg_TetR-rel_C_sf"/>
</dbReference>
<dbReference type="AlphaFoldDB" id="A0A5B0E8V8"/>
<evidence type="ECO:0000259" key="5">
    <source>
        <dbReference type="PROSITE" id="PS50977"/>
    </source>
</evidence>
<protein>
    <submittedName>
        <fullName evidence="6">TetR/AcrR family transcriptional regulator</fullName>
    </submittedName>
</protein>
<evidence type="ECO:0000256" key="3">
    <source>
        <dbReference type="ARBA" id="ARBA00023163"/>
    </source>
</evidence>
<dbReference type="PANTHER" id="PTHR30055">
    <property type="entry name" value="HTH-TYPE TRANSCRIPTIONAL REGULATOR RUTR"/>
    <property type="match status" value="1"/>
</dbReference>
<organism evidence="6 7">
    <name type="scientific">Paeniglutamicibacter gangotriensis</name>
    <dbReference type="NCBI Taxonomy" id="254787"/>
    <lineage>
        <taxon>Bacteria</taxon>
        <taxon>Bacillati</taxon>
        <taxon>Actinomycetota</taxon>
        <taxon>Actinomycetes</taxon>
        <taxon>Micrococcales</taxon>
        <taxon>Micrococcaceae</taxon>
        <taxon>Paeniglutamicibacter</taxon>
    </lineage>
</organism>
<feature type="domain" description="HTH tetR-type" evidence="5">
    <location>
        <begin position="17"/>
        <end position="77"/>
    </location>
</feature>
<name>A0A5B0E8V8_9MICC</name>
<dbReference type="InterPro" id="IPR001647">
    <property type="entry name" value="HTH_TetR"/>
</dbReference>
<dbReference type="GO" id="GO:0000976">
    <property type="term" value="F:transcription cis-regulatory region binding"/>
    <property type="evidence" value="ECO:0007669"/>
    <property type="project" value="TreeGrafter"/>
</dbReference>
<evidence type="ECO:0000256" key="4">
    <source>
        <dbReference type="PROSITE-ProRule" id="PRU00335"/>
    </source>
</evidence>
<dbReference type="PROSITE" id="PS50977">
    <property type="entry name" value="HTH_TETR_2"/>
    <property type="match status" value="1"/>
</dbReference>
<feature type="DNA-binding region" description="H-T-H motif" evidence="4">
    <location>
        <begin position="40"/>
        <end position="59"/>
    </location>
</feature>
<keyword evidence="2 4" id="KW-0238">DNA-binding</keyword>
<dbReference type="Proteomes" id="UP000323856">
    <property type="component" value="Unassembled WGS sequence"/>
</dbReference>
<dbReference type="SUPFAM" id="SSF48498">
    <property type="entry name" value="Tetracyclin repressor-like, C-terminal domain"/>
    <property type="match status" value="1"/>
</dbReference>
<dbReference type="InterPro" id="IPR009057">
    <property type="entry name" value="Homeodomain-like_sf"/>
</dbReference>
<evidence type="ECO:0000313" key="6">
    <source>
        <dbReference type="EMBL" id="KAA0974291.1"/>
    </source>
</evidence>
<dbReference type="InterPro" id="IPR050109">
    <property type="entry name" value="HTH-type_TetR-like_transc_reg"/>
</dbReference>
<proteinExistence type="predicted"/>
<dbReference type="Pfam" id="PF00440">
    <property type="entry name" value="TetR_N"/>
    <property type="match status" value="1"/>
</dbReference>
<reference evidence="6 7" key="1">
    <citation type="submission" date="2019-07" db="EMBL/GenBank/DDBJ databases">
        <title>Analysis of the biochemical properties, biological activity and biotechnological potential of siderophores and biosurfactants produced by Antarctic psychrotolerant bacteria.</title>
        <authorList>
            <person name="Styczynski M."/>
            <person name="Krucon T."/>
            <person name="Decewicz P."/>
            <person name="Dziewit L."/>
        </authorList>
    </citation>
    <scope>NUCLEOTIDE SEQUENCE [LARGE SCALE GENOMIC DNA]</scope>
    <source>
        <strain evidence="6 7">ANT_H27</strain>
    </source>
</reference>
<dbReference type="Pfam" id="PF17932">
    <property type="entry name" value="TetR_C_24"/>
    <property type="match status" value="1"/>
</dbReference>
<accession>A0A5B0E8V8</accession>
<dbReference type="GO" id="GO:0003700">
    <property type="term" value="F:DNA-binding transcription factor activity"/>
    <property type="evidence" value="ECO:0007669"/>
    <property type="project" value="TreeGrafter"/>
</dbReference>
<evidence type="ECO:0000256" key="2">
    <source>
        <dbReference type="ARBA" id="ARBA00023125"/>
    </source>
</evidence>
<evidence type="ECO:0000313" key="7">
    <source>
        <dbReference type="Proteomes" id="UP000323856"/>
    </source>
</evidence>
<dbReference type="EMBL" id="VOBL01000019">
    <property type="protein sequence ID" value="KAA0974291.1"/>
    <property type="molecule type" value="Genomic_DNA"/>
</dbReference>
<dbReference type="Gene3D" id="1.10.10.60">
    <property type="entry name" value="Homeodomain-like"/>
    <property type="match status" value="1"/>
</dbReference>
<comment type="caution">
    <text evidence="6">The sequence shown here is derived from an EMBL/GenBank/DDBJ whole genome shotgun (WGS) entry which is preliminary data.</text>
</comment>
<evidence type="ECO:0000256" key="1">
    <source>
        <dbReference type="ARBA" id="ARBA00023015"/>
    </source>
</evidence>